<dbReference type="Proteomes" id="UP000327013">
    <property type="component" value="Unassembled WGS sequence"/>
</dbReference>
<reference evidence="15 16" key="1">
    <citation type="submission" date="2019-06" db="EMBL/GenBank/DDBJ databases">
        <title>A chromosomal-level reference genome of Carpinus fangiana (Coryloideae, Betulaceae).</title>
        <authorList>
            <person name="Yang X."/>
            <person name="Wang Z."/>
            <person name="Zhang L."/>
            <person name="Hao G."/>
            <person name="Liu J."/>
            <person name="Yang Y."/>
        </authorList>
    </citation>
    <scope>NUCLEOTIDE SEQUENCE [LARGE SCALE GENOMIC DNA]</scope>
    <source>
        <strain evidence="15">Cfa_2016G</strain>
        <tissue evidence="15">Leaf</tissue>
    </source>
</reference>
<evidence type="ECO:0000256" key="2">
    <source>
        <dbReference type="ARBA" id="ARBA00007956"/>
    </source>
</evidence>
<dbReference type="InterPro" id="IPR040463">
    <property type="entry name" value="BAP29/BAP31_N"/>
</dbReference>
<keyword evidence="10" id="KW-0472">Membrane</keyword>
<dbReference type="PANTHER" id="PTHR12701:SF20">
    <property type="entry name" value="ENDOPLASMIC RETICULUM TRANSMEMBRANE PROTEIN"/>
    <property type="match status" value="1"/>
</dbReference>
<dbReference type="Pfam" id="PF05529">
    <property type="entry name" value="Bap31"/>
    <property type="match status" value="1"/>
</dbReference>
<evidence type="ECO:0000256" key="10">
    <source>
        <dbReference type="ARBA" id="ARBA00023136"/>
    </source>
</evidence>
<feature type="region of interest" description="Disordered" evidence="12">
    <location>
        <begin position="182"/>
        <end position="212"/>
    </location>
</feature>
<keyword evidence="7" id="KW-0653">Protein transport</keyword>
<gene>
    <name evidence="15" type="ORF">FH972_025243</name>
</gene>
<accession>A0A5N6L1F2</accession>
<keyword evidence="5" id="KW-0256">Endoplasmic reticulum</keyword>
<feature type="region of interest" description="Disordered" evidence="12">
    <location>
        <begin position="279"/>
        <end position="311"/>
    </location>
</feature>
<feature type="region of interest" description="Disordered" evidence="12">
    <location>
        <begin position="433"/>
        <end position="455"/>
    </location>
</feature>
<evidence type="ECO:0000313" key="15">
    <source>
        <dbReference type="EMBL" id="KAB8446262.1"/>
    </source>
</evidence>
<feature type="compositionally biased region" description="Low complexity" evidence="12">
    <location>
        <begin position="286"/>
        <end position="309"/>
    </location>
</feature>
<feature type="coiled-coil region" evidence="11">
    <location>
        <begin position="154"/>
        <end position="181"/>
    </location>
</feature>
<keyword evidence="16" id="KW-1185">Reference proteome</keyword>
<feature type="domain" description="Bap31/Bap29 cytoplasmic coiled-coil" evidence="14">
    <location>
        <begin position="154"/>
        <end position="202"/>
    </location>
</feature>
<organism evidence="15 16">
    <name type="scientific">Carpinus fangiana</name>
    <dbReference type="NCBI Taxonomy" id="176857"/>
    <lineage>
        <taxon>Eukaryota</taxon>
        <taxon>Viridiplantae</taxon>
        <taxon>Streptophyta</taxon>
        <taxon>Embryophyta</taxon>
        <taxon>Tracheophyta</taxon>
        <taxon>Spermatophyta</taxon>
        <taxon>Magnoliopsida</taxon>
        <taxon>eudicotyledons</taxon>
        <taxon>Gunneridae</taxon>
        <taxon>Pentapetalae</taxon>
        <taxon>rosids</taxon>
        <taxon>fabids</taxon>
        <taxon>Fagales</taxon>
        <taxon>Betulaceae</taxon>
        <taxon>Carpinus</taxon>
    </lineage>
</organism>
<keyword evidence="9 11" id="KW-0175">Coiled coil</keyword>
<name>A0A5N6L1F2_9ROSI</name>
<comment type="caution">
    <text evidence="15">The sequence shown here is derived from an EMBL/GenBank/DDBJ whole genome shotgun (WGS) entry which is preliminary data.</text>
</comment>
<evidence type="ECO:0000256" key="9">
    <source>
        <dbReference type="ARBA" id="ARBA00023054"/>
    </source>
</evidence>
<evidence type="ECO:0000313" key="16">
    <source>
        <dbReference type="Proteomes" id="UP000327013"/>
    </source>
</evidence>
<feature type="region of interest" description="Disordered" evidence="12">
    <location>
        <begin position="132"/>
        <end position="151"/>
    </location>
</feature>
<proteinExistence type="inferred from homology"/>
<comment type="subcellular location">
    <subcellularLocation>
        <location evidence="1">Endoplasmic reticulum membrane</location>
        <topology evidence="1">Multi-pass membrane protein</topology>
    </subcellularLocation>
</comment>
<keyword evidence="4" id="KW-0812">Transmembrane</keyword>
<evidence type="ECO:0008006" key="17">
    <source>
        <dbReference type="Google" id="ProtNLM"/>
    </source>
</evidence>
<protein>
    <recommendedName>
        <fullName evidence="17">Endoplasmic reticulum transmembrane protein</fullName>
    </recommendedName>
</protein>
<keyword evidence="3" id="KW-0813">Transport</keyword>
<evidence type="ECO:0000259" key="13">
    <source>
        <dbReference type="Pfam" id="PF05529"/>
    </source>
</evidence>
<dbReference type="GO" id="GO:0006886">
    <property type="term" value="P:intracellular protein transport"/>
    <property type="evidence" value="ECO:0007669"/>
    <property type="project" value="InterPro"/>
</dbReference>
<evidence type="ECO:0000256" key="8">
    <source>
        <dbReference type="ARBA" id="ARBA00022989"/>
    </source>
</evidence>
<dbReference type="AlphaFoldDB" id="A0A5N6L1F2"/>
<evidence type="ECO:0000256" key="7">
    <source>
        <dbReference type="ARBA" id="ARBA00022927"/>
    </source>
</evidence>
<dbReference type="InterPro" id="IPR008417">
    <property type="entry name" value="BAP29/BAP31"/>
</dbReference>
<keyword evidence="6" id="KW-0931">ER-Golgi transport</keyword>
<dbReference type="GO" id="GO:0070973">
    <property type="term" value="P:protein localization to endoplasmic reticulum exit site"/>
    <property type="evidence" value="ECO:0007669"/>
    <property type="project" value="TreeGrafter"/>
</dbReference>
<keyword evidence="8" id="KW-1133">Transmembrane helix</keyword>
<dbReference type="EMBL" id="VIBQ01000038">
    <property type="protein sequence ID" value="KAB8446262.1"/>
    <property type="molecule type" value="Genomic_DNA"/>
</dbReference>
<dbReference type="GO" id="GO:0005789">
    <property type="term" value="C:endoplasmic reticulum membrane"/>
    <property type="evidence" value="ECO:0007669"/>
    <property type="project" value="UniProtKB-SubCell"/>
</dbReference>
<evidence type="ECO:0000256" key="4">
    <source>
        <dbReference type="ARBA" id="ARBA00022692"/>
    </source>
</evidence>
<feature type="domain" description="BAP29/BAP31 transmembrane" evidence="13">
    <location>
        <begin position="1"/>
        <end position="130"/>
    </location>
</feature>
<evidence type="ECO:0000256" key="5">
    <source>
        <dbReference type="ARBA" id="ARBA00022824"/>
    </source>
</evidence>
<dbReference type="PANTHER" id="PTHR12701">
    <property type="entry name" value="BCR-ASSOCIATED PROTEIN, BAP"/>
    <property type="match status" value="1"/>
</dbReference>
<feature type="compositionally biased region" description="Basic and acidic residues" evidence="12">
    <location>
        <begin position="132"/>
        <end position="147"/>
    </location>
</feature>
<evidence type="ECO:0000256" key="3">
    <source>
        <dbReference type="ARBA" id="ARBA00022448"/>
    </source>
</evidence>
<dbReference type="GO" id="GO:0006888">
    <property type="term" value="P:endoplasmic reticulum to Golgi vesicle-mediated transport"/>
    <property type="evidence" value="ECO:0007669"/>
    <property type="project" value="TreeGrafter"/>
</dbReference>
<dbReference type="InterPro" id="IPR041672">
    <property type="entry name" value="Bap31/Bap29_C"/>
</dbReference>
<evidence type="ECO:0000256" key="1">
    <source>
        <dbReference type="ARBA" id="ARBA00004477"/>
    </source>
</evidence>
<sequence length="455" mass="50173">MALFMSLIVPMPFTWKRRLFTFISENKYVAKLQYGLKVGSASCLMHNMALTPAIDHFYIHYDPIRGQRQPRLPCANRACGAWKRGQGTARKFYSQRNMYLCGFTLFLSLILNRTYVMILDVLRLEEENKRLKGDPKANNKQSEKLANADEAGTIGQLKRELEKKDRDIATLKKQAEGLGAEYNKLGDMMNPPEGVPGSSKKSRPTRRQASGMEGVGLEMHAAGDRGCFLLRPLHPRRIKDAATLAGCISLQWYGECAQWCDLLAIAACKSPTIRPVRLPGRPSAKSTAPASTLTLPPTTTLGSSSTLPFPSSPSPPPLLPLHILCEHPFCRYALGLSSSCCFCAPVLTAFRASGTACASPPSLFQVRFLALAPHASQRGHSRSFHPPPPNSPASNFTSSSLLRLARQFIAPPVARSLFASVLDAVRRLLIHHQEPPHPTSNPTIKCCPQRKISHR</sequence>
<evidence type="ECO:0000259" key="14">
    <source>
        <dbReference type="Pfam" id="PF18035"/>
    </source>
</evidence>
<dbReference type="OrthoDB" id="435607at2759"/>
<evidence type="ECO:0000256" key="11">
    <source>
        <dbReference type="SAM" id="Coils"/>
    </source>
</evidence>
<comment type="similarity">
    <text evidence="2">Belongs to the BCAP29/BCAP31 family.</text>
</comment>
<evidence type="ECO:0000256" key="6">
    <source>
        <dbReference type="ARBA" id="ARBA00022892"/>
    </source>
</evidence>
<evidence type="ECO:0000256" key="12">
    <source>
        <dbReference type="SAM" id="MobiDB-lite"/>
    </source>
</evidence>
<dbReference type="Pfam" id="PF18035">
    <property type="entry name" value="Bap31_Bap29_C"/>
    <property type="match status" value="1"/>
</dbReference>